<organism evidence="1 2">
    <name type="scientific">Batillaria attramentaria</name>
    <dbReference type="NCBI Taxonomy" id="370345"/>
    <lineage>
        <taxon>Eukaryota</taxon>
        <taxon>Metazoa</taxon>
        <taxon>Spiralia</taxon>
        <taxon>Lophotrochozoa</taxon>
        <taxon>Mollusca</taxon>
        <taxon>Gastropoda</taxon>
        <taxon>Caenogastropoda</taxon>
        <taxon>Sorbeoconcha</taxon>
        <taxon>Cerithioidea</taxon>
        <taxon>Batillariidae</taxon>
        <taxon>Batillaria</taxon>
    </lineage>
</organism>
<evidence type="ECO:0000313" key="1">
    <source>
        <dbReference type="EMBL" id="KAK7501160.1"/>
    </source>
</evidence>
<gene>
    <name evidence="1" type="ORF">BaRGS_00007645</name>
</gene>
<reference evidence="1 2" key="1">
    <citation type="journal article" date="2023" name="Sci. Data">
        <title>Genome assembly of the Korean intertidal mud-creeper Batillaria attramentaria.</title>
        <authorList>
            <person name="Patra A.K."/>
            <person name="Ho P.T."/>
            <person name="Jun S."/>
            <person name="Lee S.J."/>
            <person name="Kim Y."/>
            <person name="Won Y.J."/>
        </authorList>
    </citation>
    <scope>NUCLEOTIDE SEQUENCE [LARGE SCALE GENOMIC DNA]</scope>
    <source>
        <strain evidence="1">Wonlab-2016</strain>
    </source>
</reference>
<protein>
    <submittedName>
        <fullName evidence="1">Uncharacterized protein</fullName>
    </submittedName>
</protein>
<accession>A0ABD0LNY4</accession>
<evidence type="ECO:0000313" key="2">
    <source>
        <dbReference type="Proteomes" id="UP001519460"/>
    </source>
</evidence>
<proteinExistence type="predicted"/>
<dbReference type="AlphaFoldDB" id="A0ABD0LNY4"/>
<keyword evidence="2" id="KW-1185">Reference proteome</keyword>
<sequence length="79" mass="8628">MGLAGKGNGNKDLGGGAVERRGSVGWTLERWREGDAGTLDRPIDFGRNNGLEDWTVLQSNEETSNDMLAVVLQLRALRE</sequence>
<comment type="caution">
    <text evidence="1">The sequence shown here is derived from an EMBL/GenBank/DDBJ whole genome shotgun (WGS) entry which is preliminary data.</text>
</comment>
<dbReference type="Proteomes" id="UP001519460">
    <property type="component" value="Unassembled WGS sequence"/>
</dbReference>
<dbReference type="EMBL" id="JACVVK020000033">
    <property type="protein sequence ID" value="KAK7501160.1"/>
    <property type="molecule type" value="Genomic_DNA"/>
</dbReference>
<name>A0ABD0LNY4_9CAEN</name>